<proteinExistence type="predicted"/>
<dbReference type="SUPFAM" id="SSF158791">
    <property type="entry name" value="MgtE N-terminal domain-like"/>
    <property type="match status" value="1"/>
</dbReference>
<accession>A0AAE9XQ42</accession>
<dbReference type="RefSeq" id="WP_289502543.1">
    <property type="nucleotide sequence ID" value="NZ_CP116805.1"/>
</dbReference>
<keyword evidence="1" id="KW-0175">Coiled coil</keyword>
<dbReference type="EMBL" id="CP116805">
    <property type="protein sequence ID" value="WCL53031.1"/>
    <property type="molecule type" value="Genomic_DNA"/>
</dbReference>
<sequence>MTPIFNESIDQAPSAEIVTRRRVRLFPLLIGVAGLALVGRTVDIYTGVDLMFAAAQAEEQETTATTEGQDAATAEHAADAAAPVADTGAPAIIGLPSSEEMELLSQLRQRRLELDKRARELDEQEKTLLAFEKRIDDKIGQLKVLEEQVKSHLKVFEDQEAEQLASIVKVYETMPAKEAAPRFEMLGLETQMDLVTRMKPLKVAALMAKMSPDAASRLTTELANVAQAPNLEDIQGNN</sequence>
<reference evidence="2" key="1">
    <citation type="submission" date="2023-01" db="EMBL/GenBank/DDBJ databases">
        <title>The genome sequence of Kordiimonadaceae bacterium 6D33.</title>
        <authorList>
            <person name="Liu Y."/>
        </authorList>
    </citation>
    <scope>NUCLEOTIDE SEQUENCE</scope>
    <source>
        <strain evidence="2">6D33</strain>
    </source>
</reference>
<evidence type="ECO:0000256" key="1">
    <source>
        <dbReference type="SAM" id="Coils"/>
    </source>
</evidence>
<dbReference type="AlphaFoldDB" id="A0AAE9XQ42"/>
<evidence type="ECO:0008006" key="4">
    <source>
        <dbReference type="Google" id="ProtNLM"/>
    </source>
</evidence>
<gene>
    <name evidence="2" type="ORF">PH603_10820</name>
</gene>
<dbReference type="Proteomes" id="UP001217500">
    <property type="component" value="Chromosome"/>
</dbReference>
<dbReference type="KEGG" id="gso:PH603_10820"/>
<protein>
    <recommendedName>
        <fullName evidence="4">Magnesium transporter MgtE intracellular domain-containing protein</fullName>
    </recommendedName>
</protein>
<keyword evidence="3" id="KW-1185">Reference proteome</keyword>
<evidence type="ECO:0000313" key="3">
    <source>
        <dbReference type="Proteomes" id="UP001217500"/>
    </source>
</evidence>
<evidence type="ECO:0000313" key="2">
    <source>
        <dbReference type="EMBL" id="WCL53031.1"/>
    </source>
</evidence>
<feature type="coiled-coil region" evidence="1">
    <location>
        <begin position="104"/>
        <end position="162"/>
    </location>
</feature>
<name>A0AAE9XQ42_9PROT</name>
<organism evidence="2 3">
    <name type="scientific">Gimibacter soli</name>
    <dbReference type="NCBI Taxonomy" id="3024400"/>
    <lineage>
        <taxon>Bacteria</taxon>
        <taxon>Pseudomonadati</taxon>
        <taxon>Pseudomonadota</taxon>
        <taxon>Alphaproteobacteria</taxon>
        <taxon>Kordiimonadales</taxon>
        <taxon>Temperatibacteraceae</taxon>
        <taxon>Gimibacter</taxon>
    </lineage>
</organism>